<evidence type="ECO:0000313" key="3">
    <source>
        <dbReference type="Proteomes" id="UP000254919"/>
    </source>
</evidence>
<feature type="chain" id="PRO_5016821031" description="Secreted protein" evidence="1">
    <location>
        <begin position="35"/>
        <end position="133"/>
    </location>
</feature>
<gene>
    <name evidence="2" type="ORF">NCTC13291_00382</name>
</gene>
<protein>
    <recommendedName>
        <fullName evidence="4">Secreted protein</fullName>
    </recommendedName>
</protein>
<proteinExistence type="predicted"/>
<feature type="signal peptide" evidence="1">
    <location>
        <begin position="1"/>
        <end position="34"/>
    </location>
</feature>
<dbReference type="AlphaFoldDB" id="A0A379MVF1"/>
<name>A0A379MVF1_9PROT</name>
<dbReference type="EMBL" id="UGVN01000001">
    <property type="protein sequence ID" value="SUE37924.1"/>
    <property type="molecule type" value="Genomic_DNA"/>
</dbReference>
<sequence length="133" mass="14638">MFRPIPFPRIHPPRTIARATTTLVLLLASTVPHAARAAPSCQVVRFDRGQNGIEIAGMAPARDTLCYALTTAPNQTANLRLTASPNIVLDIPGVAEDQREVTFRTERRTYRIQVGQLARGAYAEPFRLSISLD</sequence>
<reference evidence="2 3" key="1">
    <citation type="submission" date="2018-06" db="EMBL/GenBank/DDBJ databases">
        <authorList>
            <consortium name="Pathogen Informatics"/>
            <person name="Doyle S."/>
        </authorList>
    </citation>
    <scope>NUCLEOTIDE SEQUENCE [LARGE SCALE GENOMIC DNA]</scope>
    <source>
        <strain evidence="2 3">NCTC13291</strain>
    </source>
</reference>
<accession>A0A379MVF1</accession>
<organism evidence="2 3">
    <name type="scientific">Roseomonas mucosa</name>
    <dbReference type="NCBI Taxonomy" id="207340"/>
    <lineage>
        <taxon>Bacteria</taxon>
        <taxon>Pseudomonadati</taxon>
        <taxon>Pseudomonadota</taxon>
        <taxon>Alphaproteobacteria</taxon>
        <taxon>Acetobacterales</taxon>
        <taxon>Roseomonadaceae</taxon>
        <taxon>Roseomonas</taxon>
    </lineage>
</organism>
<keyword evidence="1" id="KW-0732">Signal</keyword>
<dbReference type="RefSeq" id="WP_019463369.1">
    <property type="nucleotide sequence ID" value="NZ_AP031462.1"/>
</dbReference>
<dbReference type="GeneID" id="99635404"/>
<evidence type="ECO:0000256" key="1">
    <source>
        <dbReference type="SAM" id="SignalP"/>
    </source>
</evidence>
<dbReference type="Proteomes" id="UP000254919">
    <property type="component" value="Unassembled WGS sequence"/>
</dbReference>
<evidence type="ECO:0008006" key="4">
    <source>
        <dbReference type="Google" id="ProtNLM"/>
    </source>
</evidence>
<evidence type="ECO:0000313" key="2">
    <source>
        <dbReference type="EMBL" id="SUE37924.1"/>
    </source>
</evidence>